<dbReference type="InterPro" id="IPR039424">
    <property type="entry name" value="SBP_5"/>
</dbReference>
<dbReference type="CDD" id="cd00995">
    <property type="entry name" value="PBP2_NikA_DppA_OppA_like"/>
    <property type="match status" value="1"/>
</dbReference>
<evidence type="ECO:0000259" key="7">
    <source>
        <dbReference type="Pfam" id="PF00496"/>
    </source>
</evidence>
<dbReference type="Pfam" id="PF00496">
    <property type="entry name" value="SBP_bac_5"/>
    <property type="match status" value="1"/>
</dbReference>
<keyword evidence="5" id="KW-0472">Membrane</keyword>
<keyword evidence="5" id="KW-1133">Transmembrane helix</keyword>
<protein>
    <submittedName>
        <fullName evidence="8">Peptide/nickel transport system substrate-binding protein</fullName>
    </submittedName>
</protein>
<dbReference type="Proteomes" id="UP000243799">
    <property type="component" value="Unassembled WGS sequence"/>
</dbReference>
<keyword evidence="9" id="KW-1185">Reference proteome</keyword>
<feature type="domain" description="Solute-binding protein family 5" evidence="7">
    <location>
        <begin position="83"/>
        <end position="457"/>
    </location>
</feature>
<comment type="similarity">
    <text evidence="2">Belongs to the bacterial solute-binding protein 5 family.</text>
</comment>
<sequence>MVKMRGIQRRHVRAAVAMLAVPVLVAGPFVAPAQAQENTVLRVALVQEVDHLNPFLASFSSSAMIGRMAWEFLTLPSAEDATPTGGVAEKWEPSPDGLTWTFTIREGMTWSDGEPVTAADAAFTFNRIMEDPAAAEANGSYVTNFESVTAPDDRTLVIKIKEPQASMTALDVPIVPEHIWADVEDMADPKTNSIEYVGVGDGPFLITEFRRNEVVKLKANPDYWRGAPKVDELQFVSYENADAAVNALLTSEVDFINRLTPTQFDSLKGKDGITTNQAVGRRFNDLLLNPGAQTLERKPIGDGHPALRDVRVRKAIATAIDPQTIVDKVVGGYGELPGGIVPPLYEDFHFTPSPEQAYKFDPEAAKAMLDEAGYPMGPDGVRVGPDGKPLKFRLTGRASEDFDQRVADYVAGWLDAVGISVTKELVSDNEVDVKTSAGNYDMALSGWGTNPDPDYILAKQACESLPAVSGSNSTAAFFCDEEYDRLYEQQRAETDPAARAELVRQAQARYYDQVPSVVLDYDNALEAYRSDKFESFTKQPADNGPIMEQNGPWGFYGAVPAGESAAADDGGSAGMWIAVGAGVLIVGAGAGLLVARRKKSIEDQE</sequence>
<keyword evidence="3" id="KW-0813">Transport</keyword>
<keyword evidence="4 6" id="KW-0732">Signal</keyword>
<dbReference type="GO" id="GO:0015833">
    <property type="term" value="P:peptide transport"/>
    <property type="evidence" value="ECO:0007669"/>
    <property type="project" value="TreeGrafter"/>
</dbReference>
<dbReference type="SUPFAM" id="SSF53850">
    <property type="entry name" value="Periplasmic binding protein-like II"/>
    <property type="match status" value="1"/>
</dbReference>
<keyword evidence="5" id="KW-0812">Transmembrane</keyword>
<dbReference type="Gene3D" id="3.40.190.10">
    <property type="entry name" value="Periplasmic binding protein-like II"/>
    <property type="match status" value="1"/>
</dbReference>
<comment type="subcellular location">
    <subcellularLocation>
        <location evidence="1">Cell envelope</location>
    </subcellularLocation>
</comment>
<dbReference type="STRING" id="490629.SAMN05216266_11812"/>
<dbReference type="PIRSF" id="PIRSF002741">
    <property type="entry name" value="MppA"/>
    <property type="match status" value="1"/>
</dbReference>
<dbReference type="InterPro" id="IPR000914">
    <property type="entry name" value="SBP_5_dom"/>
</dbReference>
<evidence type="ECO:0000256" key="5">
    <source>
        <dbReference type="SAM" id="Phobius"/>
    </source>
</evidence>
<proteinExistence type="inferred from homology"/>
<dbReference type="PANTHER" id="PTHR30290">
    <property type="entry name" value="PERIPLASMIC BINDING COMPONENT OF ABC TRANSPORTER"/>
    <property type="match status" value="1"/>
</dbReference>
<evidence type="ECO:0000256" key="6">
    <source>
        <dbReference type="SAM" id="SignalP"/>
    </source>
</evidence>
<organism evidence="8 9">
    <name type="scientific">Amycolatopsis marina</name>
    <dbReference type="NCBI Taxonomy" id="490629"/>
    <lineage>
        <taxon>Bacteria</taxon>
        <taxon>Bacillati</taxon>
        <taxon>Actinomycetota</taxon>
        <taxon>Actinomycetes</taxon>
        <taxon>Pseudonocardiales</taxon>
        <taxon>Pseudonocardiaceae</taxon>
        <taxon>Amycolatopsis</taxon>
    </lineage>
</organism>
<evidence type="ECO:0000313" key="9">
    <source>
        <dbReference type="Proteomes" id="UP000243799"/>
    </source>
</evidence>
<feature type="signal peptide" evidence="6">
    <location>
        <begin position="1"/>
        <end position="35"/>
    </location>
</feature>
<evidence type="ECO:0000313" key="8">
    <source>
        <dbReference type="EMBL" id="SFB54344.1"/>
    </source>
</evidence>
<dbReference type="GO" id="GO:0030313">
    <property type="term" value="C:cell envelope"/>
    <property type="evidence" value="ECO:0007669"/>
    <property type="project" value="UniProtKB-SubCell"/>
</dbReference>
<dbReference type="PANTHER" id="PTHR30290:SF10">
    <property type="entry name" value="PERIPLASMIC OLIGOPEPTIDE-BINDING PROTEIN-RELATED"/>
    <property type="match status" value="1"/>
</dbReference>
<dbReference type="GO" id="GO:0043190">
    <property type="term" value="C:ATP-binding cassette (ABC) transporter complex"/>
    <property type="evidence" value="ECO:0007669"/>
    <property type="project" value="InterPro"/>
</dbReference>
<evidence type="ECO:0000256" key="2">
    <source>
        <dbReference type="ARBA" id="ARBA00005695"/>
    </source>
</evidence>
<dbReference type="GO" id="GO:0042597">
    <property type="term" value="C:periplasmic space"/>
    <property type="evidence" value="ECO:0007669"/>
    <property type="project" value="UniProtKB-ARBA"/>
</dbReference>
<dbReference type="InterPro" id="IPR030678">
    <property type="entry name" value="Peptide/Ni-bd"/>
</dbReference>
<evidence type="ECO:0000256" key="4">
    <source>
        <dbReference type="ARBA" id="ARBA00022729"/>
    </source>
</evidence>
<dbReference type="AlphaFoldDB" id="A0A1I1BV97"/>
<feature type="transmembrane region" description="Helical" evidence="5">
    <location>
        <begin position="573"/>
        <end position="595"/>
    </location>
</feature>
<gene>
    <name evidence="8" type="ORF">SAMN05216266_11812</name>
</gene>
<reference evidence="9" key="1">
    <citation type="submission" date="2016-10" db="EMBL/GenBank/DDBJ databases">
        <authorList>
            <person name="Varghese N."/>
            <person name="Submissions S."/>
        </authorList>
    </citation>
    <scope>NUCLEOTIDE SEQUENCE [LARGE SCALE GENOMIC DNA]</scope>
    <source>
        <strain evidence="9">CGMCC 4.3568</strain>
    </source>
</reference>
<evidence type="ECO:0000256" key="1">
    <source>
        <dbReference type="ARBA" id="ARBA00004196"/>
    </source>
</evidence>
<dbReference type="GO" id="GO:1904680">
    <property type="term" value="F:peptide transmembrane transporter activity"/>
    <property type="evidence" value="ECO:0007669"/>
    <property type="project" value="TreeGrafter"/>
</dbReference>
<evidence type="ECO:0000256" key="3">
    <source>
        <dbReference type="ARBA" id="ARBA00022448"/>
    </source>
</evidence>
<dbReference type="EMBL" id="FOKG01000018">
    <property type="protein sequence ID" value="SFB54344.1"/>
    <property type="molecule type" value="Genomic_DNA"/>
</dbReference>
<name>A0A1I1BV97_9PSEU</name>
<feature type="chain" id="PRO_5017272927" evidence="6">
    <location>
        <begin position="36"/>
        <end position="605"/>
    </location>
</feature>
<dbReference type="Gene3D" id="3.10.105.10">
    <property type="entry name" value="Dipeptide-binding Protein, Domain 3"/>
    <property type="match status" value="1"/>
</dbReference>
<accession>A0A1I1BV97</accession>